<feature type="transmembrane region" description="Helical" evidence="8">
    <location>
        <begin position="213"/>
        <end position="229"/>
    </location>
</feature>
<dbReference type="Gene3D" id="1.10.3430.10">
    <property type="entry name" value="Ammonium transporter AmtB like domains"/>
    <property type="match status" value="1"/>
</dbReference>
<feature type="transmembrane region" description="Helical" evidence="8">
    <location>
        <begin position="135"/>
        <end position="155"/>
    </location>
</feature>
<evidence type="ECO:0000313" key="10">
    <source>
        <dbReference type="EMBL" id="QBM86911.1"/>
    </source>
</evidence>
<evidence type="ECO:0000259" key="9">
    <source>
        <dbReference type="Pfam" id="PF00909"/>
    </source>
</evidence>
<evidence type="ECO:0000256" key="2">
    <source>
        <dbReference type="ARBA" id="ARBA00005887"/>
    </source>
</evidence>
<feature type="transmembrane region" description="Helical" evidence="8">
    <location>
        <begin position="102"/>
        <end position="123"/>
    </location>
</feature>
<dbReference type="AlphaFoldDB" id="A0A4P6XMA0"/>
<evidence type="ECO:0000313" key="11">
    <source>
        <dbReference type="Proteomes" id="UP000292447"/>
    </source>
</evidence>
<feature type="transmembrane region" description="Helical" evidence="8">
    <location>
        <begin position="335"/>
        <end position="353"/>
    </location>
</feature>
<keyword evidence="3" id="KW-0813">Transport</keyword>
<keyword evidence="4 8" id="KW-0812">Transmembrane</keyword>
<feature type="transmembrane region" description="Helical" evidence="8">
    <location>
        <begin position="406"/>
        <end position="429"/>
    </location>
</feature>
<evidence type="ECO:0000256" key="1">
    <source>
        <dbReference type="ARBA" id="ARBA00004141"/>
    </source>
</evidence>
<name>A0A4P6XMA0_9ASCO</name>
<dbReference type="Proteomes" id="UP000292447">
    <property type="component" value="Chromosome II"/>
</dbReference>
<dbReference type="PANTHER" id="PTHR43029:SF10">
    <property type="entry name" value="AMMONIUM TRANSPORTER MEP2"/>
    <property type="match status" value="1"/>
</dbReference>
<dbReference type="PANTHER" id="PTHR43029">
    <property type="entry name" value="AMMONIUM TRANSPORTER MEP2"/>
    <property type="match status" value="1"/>
</dbReference>
<feature type="transmembrane region" description="Helical" evidence="8">
    <location>
        <begin position="241"/>
        <end position="261"/>
    </location>
</feature>
<dbReference type="SUPFAM" id="SSF111352">
    <property type="entry name" value="Ammonium transporter"/>
    <property type="match status" value="1"/>
</dbReference>
<dbReference type="STRING" id="2163413.A0A4P6XMA0"/>
<dbReference type="PROSITE" id="PS01219">
    <property type="entry name" value="AMMONIUM_TRANSP"/>
    <property type="match status" value="1"/>
</dbReference>
<evidence type="ECO:0000256" key="6">
    <source>
        <dbReference type="ARBA" id="ARBA00023136"/>
    </source>
</evidence>
<dbReference type="Pfam" id="PF00909">
    <property type="entry name" value="Ammonium_transp"/>
    <property type="match status" value="2"/>
</dbReference>
<evidence type="ECO:0000256" key="5">
    <source>
        <dbReference type="ARBA" id="ARBA00022989"/>
    </source>
</evidence>
<reference evidence="11" key="1">
    <citation type="submission" date="2019-03" db="EMBL/GenBank/DDBJ databases">
        <title>Snf2 controls pulcherriminic acid biosynthesis and connects pigmentation and antifungal activity of the yeast Metschnikowia pulcherrima.</title>
        <authorList>
            <person name="Gore-Lloyd D."/>
            <person name="Sumann I."/>
            <person name="Brachmann A.O."/>
            <person name="Schneeberger K."/>
            <person name="Ortiz-Merino R.A."/>
            <person name="Moreno-Beltran M."/>
            <person name="Schlaefli M."/>
            <person name="Kirner P."/>
            <person name="Santos Kron A."/>
            <person name="Wolfe K.H."/>
            <person name="Piel J."/>
            <person name="Ahrens C.H."/>
            <person name="Henk D."/>
            <person name="Freimoser F.M."/>
        </authorList>
    </citation>
    <scope>NUCLEOTIDE SEQUENCE [LARGE SCALE GENOMIC DNA]</scope>
    <source>
        <strain evidence="11">APC 1.2</strain>
    </source>
</reference>
<keyword evidence="6 8" id="KW-0472">Membrane</keyword>
<evidence type="ECO:0000256" key="3">
    <source>
        <dbReference type="ARBA" id="ARBA00022448"/>
    </source>
</evidence>
<feature type="transmembrane region" description="Helical" evidence="8">
    <location>
        <begin position="306"/>
        <end position="329"/>
    </location>
</feature>
<dbReference type="EMBL" id="CP034457">
    <property type="protein sequence ID" value="QBM86911.1"/>
    <property type="molecule type" value="Genomic_DNA"/>
</dbReference>
<dbReference type="InterPro" id="IPR018047">
    <property type="entry name" value="Ammonium_transpt_CS"/>
</dbReference>
<dbReference type="InterPro" id="IPR029020">
    <property type="entry name" value="Ammonium/urea_transptr"/>
</dbReference>
<proteinExistence type="inferred from homology"/>
<keyword evidence="7" id="KW-0924">Ammonia transport</keyword>
<organism evidence="10 11">
    <name type="scientific">Metschnikowia aff. pulcherrima</name>
    <dbReference type="NCBI Taxonomy" id="2163413"/>
    <lineage>
        <taxon>Eukaryota</taxon>
        <taxon>Fungi</taxon>
        <taxon>Dikarya</taxon>
        <taxon>Ascomycota</taxon>
        <taxon>Saccharomycotina</taxon>
        <taxon>Pichiomycetes</taxon>
        <taxon>Metschnikowiaceae</taxon>
        <taxon>Metschnikowia</taxon>
    </lineage>
</organism>
<keyword evidence="5 8" id="KW-1133">Transmembrane helix</keyword>
<dbReference type="GO" id="GO:0005886">
    <property type="term" value="C:plasma membrane"/>
    <property type="evidence" value="ECO:0007669"/>
    <property type="project" value="TreeGrafter"/>
</dbReference>
<dbReference type="InterPro" id="IPR001905">
    <property type="entry name" value="Ammonium_transpt"/>
</dbReference>
<accession>A0A4P6XMA0</accession>
<protein>
    <submittedName>
        <fullName evidence="10">Ammonium transporter</fullName>
    </submittedName>
</protein>
<evidence type="ECO:0000256" key="7">
    <source>
        <dbReference type="ARBA" id="ARBA00023177"/>
    </source>
</evidence>
<feature type="transmembrane region" description="Helical" evidence="8">
    <location>
        <begin position="365"/>
        <end position="386"/>
    </location>
</feature>
<evidence type="ECO:0000256" key="4">
    <source>
        <dbReference type="ARBA" id="ARBA00022692"/>
    </source>
</evidence>
<evidence type="ECO:0000256" key="8">
    <source>
        <dbReference type="SAM" id="Phobius"/>
    </source>
</evidence>
<feature type="transmembrane region" description="Helical" evidence="8">
    <location>
        <begin position="175"/>
        <end position="193"/>
    </location>
</feature>
<feature type="transmembrane region" description="Helical" evidence="8">
    <location>
        <begin position="12"/>
        <end position="35"/>
    </location>
</feature>
<keyword evidence="11" id="KW-1185">Reference proteome</keyword>
<comment type="subcellular location">
    <subcellularLocation>
        <location evidence="1">Membrane</location>
        <topology evidence="1">Multi-pass membrane protein</topology>
    </subcellularLocation>
</comment>
<feature type="domain" description="Ammonium transporter AmtB-like" evidence="9">
    <location>
        <begin position="13"/>
        <end position="264"/>
    </location>
</feature>
<feature type="transmembrane region" description="Helical" evidence="8">
    <location>
        <begin position="42"/>
        <end position="62"/>
    </location>
</feature>
<dbReference type="GO" id="GO:0008519">
    <property type="term" value="F:ammonium channel activity"/>
    <property type="evidence" value="ECO:0007669"/>
    <property type="project" value="InterPro"/>
</dbReference>
<dbReference type="InterPro" id="IPR024041">
    <property type="entry name" value="NH4_transpt_AmtB-like_dom"/>
</dbReference>
<sequence>MSMTNELAINSLYMMYSTLLLVFVIIGISMFYSGLTQRRSSFTMLGLPIVICAILFLDWFIWGYSLCYSSSSNRFIGNLKFVVLNHIKEPLEEVYNTQRGDILAVIHFLFNGFMKLICAALTFPACGAERGRIMPMLFFVLLWSAIIYNPVSYWFWNRHGWLSPQLNRLPVLDFAGGNCIHIVSGFTALAYSYYLGPRNPILLRNYRSSNNNIALLGLIFILFGWSGFISGCDFNFGVTSIYLIVATFLCAFSAGIVWSAIDFYFSSIPLELNDAHASAMPTKSLETSASLKSHGSSKKEGTRRTLSLVSFSSGVMCGLVVFTPGGGYLCYLGNFWKSIVCGVVGGIVGNLSTRLKYYFGIDDALDIFAVHGVCGVAGSLLVGILAEASYDSDGGWIEHDWLQFAYQVLGCVVTAAYVFIISLVLLYLIDIIPRCHLRIDKDYNRRVRAALNGSNLSEEAEKSQKAAREAHISERAELMGSDHYELNGEYSMDFVEFIKVIEPQDYMYELSGLGAEEAEWLTTGEAEELKIRQRRTGSLN</sequence>
<feature type="domain" description="Ammonium transporter AmtB-like" evidence="9">
    <location>
        <begin position="306"/>
        <end position="441"/>
    </location>
</feature>
<comment type="similarity">
    <text evidence="2">Belongs to the ammonia transporter channel (TC 1.A.11.2) family.</text>
</comment>
<gene>
    <name evidence="10" type="primary">MPUL0B01020</name>
    <name evidence="10" type="ORF">METSCH_B01020</name>
</gene>